<evidence type="ECO:0000313" key="2">
    <source>
        <dbReference type="Proteomes" id="UP001341840"/>
    </source>
</evidence>
<organism evidence="1 2">
    <name type="scientific">Stylosanthes scabra</name>
    <dbReference type="NCBI Taxonomy" id="79078"/>
    <lineage>
        <taxon>Eukaryota</taxon>
        <taxon>Viridiplantae</taxon>
        <taxon>Streptophyta</taxon>
        <taxon>Embryophyta</taxon>
        <taxon>Tracheophyta</taxon>
        <taxon>Spermatophyta</taxon>
        <taxon>Magnoliopsida</taxon>
        <taxon>eudicotyledons</taxon>
        <taxon>Gunneridae</taxon>
        <taxon>Pentapetalae</taxon>
        <taxon>rosids</taxon>
        <taxon>fabids</taxon>
        <taxon>Fabales</taxon>
        <taxon>Fabaceae</taxon>
        <taxon>Papilionoideae</taxon>
        <taxon>50 kb inversion clade</taxon>
        <taxon>dalbergioids sensu lato</taxon>
        <taxon>Dalbergieae</taxon>
        <taxon>Pterocarpus clade</taxon>
        <taxon>Stylosanthes</taxon>
    </lineage>
</organism>
<dbReference type="Proteomes" id="UP001341840">
    <property type="component" value="Unassembled WGS sequence"/>
</dbReference>
<proteinExistence type="predicted"/>
<sequence>MGQMYTSKIEKLKIQRLISFLIRSIYVKHRKTFRQWRSGWRVSQFDAAVLVIKYSVGSLVYAMIRLKLDISQAVEVVSRHMHDLYKGHSQVVEWILRKGTNQLEVYFTVNGSFVHNGGKVHGSDRSCKRDDLTSRIAWRLGSWSKAHIGVL</sequence>
<gene>
    <name evidence="1" type="ORF">PIB30_045126</name>
</gene>
<name>A0ABU6SG71_9FABA</name>
<evidence type="ECO:0000313" key="1">
    <source>
        <dbReference type="EMBL" id="MED6135297.1"/>
    </source>
</evidence>
<reference evidence="1 2" key="1">
    <citation type="journal article" date="2023" name="Plants (Basel)">
        <title>Bridging the Gap: Combining Genomics and Transcriptomics Approaches to Understand Stylosanthes scabra, an Orphan Legume from the Brazilian Caatinga.</title>
        <authorList>
            <person name="Ferreira-Neto J.R.C."/>
            <person name="da Silva M.D."/>
            <person name="Binneck E."/>
            <person name="de Melo N.F."/>
            <person name="da Silva R.H."/>
            <person name="de Melo A.L.T.M."/>
            <person name="Pandolfi V."/>
            <person name="Bustamante F.O."/>
            <person name="Brasileiro-Vidal A.C."/>
            <person name="Benko-Iseppon A.M."/>
        </authorList>
    </citation>
    <scope>NUCLEOTIDE SEQUENCE [LARGE SCALE GENOMIC DNA]</scope>
    <source>
        <tissue evidence="1">Leaves</tissue>
    </source>
</reference>
<protein>
    <submittedName>
        <fullName evidence="1">Uncharacterized protein</fullName>
    </submittedName>
</protein>
<keyword evidence="2" id="KW-1185">Reference proteome</keyword>
<dbReference type="EMBL" id="JASCZI010060688">
    <property type="protein sequence ID" value="MED6135297.1"/>
    <property type="molecule type" value="Genomic_DNA"/>
</dbReference>
<comment type="caution">
    <text evidence="1">The sequence shown here is derived from an EMBL/GenBank/DDBJ whole genome shotgun (WGS) entry which is preliminary data.</text>
</comment>
<accession>A0ABU6SG71</accession>